<dbReference type="PANTHER" id="PTHR42751:SF1">
    <property type="entry name" value="CATION_PROTON ANTIPORTER YBAL-RELATED"/>
    <property type="match status" value="1"/>
</dbReference>
<evidence type="ECO:0000259" key="9">
    <source>
        <dbReference type="Pfam" id="PF02254"/>
    </source>
</evidence>
<dbReference type="EMBL" id="PDEM01000009">
    <property type="protein sequence ID" value="PHZ85938.1"/>
    <property type="molecule type" value="Genomic_DNA"/>
</dbReference>
<feature type="transmembrane region" description="Helical" evidence="7">
    <location>
        <begin position="109"/>
        <end position="131"/>
    </location>
</feature>
<dbReference type="OrthoDB" id="9781411at2"/>
<keyword evidence="3" id="KW-0813">Transport</keyword>
<evidence type="ECO:0000313" key="10">
    <source>
        <dbReference type="EMBL" id="PHZ85938.1"/>
    </source>
</evidence>
<evidence type="ECO:0000256" key="6">
    <source>
        <dbReference type="ARBA" id="ARBA00023136"/>
    </source>
</evidence>
<feature type="transmembrane region" description="Helical" evidence="7">
    <location>
        <begin position="143"/>
        <end position="162"/>
    </location>
</feature>
<dbReference type="InParanoid" id="A0A2G4YUB8"/>
<reference evidence="10 11" key="1">
    <citation type="submission" date="2017-10" db="EMBL/GenBank/DDBJ databases">
        <title>Frigbacter circumglobatus gen. nov. sp. nov., isolated from sediment cultured in situ.</title>
        <authorList>
            <person name="Zhao Z."/>
        </authorList>
    </citation>
    <scope>NUCLEOTIDE SEQUENCE [LARGE SCALE GENOMIC DNA]</scope>
    <source>
        <strain evidence="10 11">ZYL</strain>
    </source>
</reference>
<dbReference type="GO" id="GO:0015297">
    <property type="term" value="F:antiporter activity"/>
    <property type="evidence" value="ECO:0007669"/>
    <property type="project" value="InterPro"/>
</dbReference>
<feature type="transmembrane region" description="Helical" evidence="7">
    <location>
        <begin position="303"/>
        <end position="327"/>
    </location>
</feature>
<dbReference type="GO" id="GO:0016020">
    <property type="term" value="C:membrane"/>
    <property type="evidence" value="ECO:0007669"/>
    <property type="project" value="UniProtKB-SubCell"/>
</dbReference>
<protein>
    <submittedName>
        <fullName evidence="10">Potassium transporter Kef</fullName>
    </submittedName>
</protein>
<dbReference type="SUPFAM" id="SSF51735">
    <property type="entry name" value="NAD(P)-binding Rossmann-fold domains"/>
    <property type="match status" value="1"/>
</dbReference>
<feature type="transmembrane region" description="Helical" evidence="7">
    <location>
        <begin position="74"/>
        <end position="97"/>
    </location>
</feature>
<comment type="caution">
    <text evidence="10">The sequence shown here is derived from an EMBL/GenBank/DDBJ whole genome shotgun (WGS) entry which is preliminary data.</text>
</comment>
<feature type="domain" description="Cation/H+ exchanger transmembrane" evidence="8">
    <location>
        <begin position="8"/>
        <end position="350"/>
    </location>
</feature>
<evidence type="ECO:0000259" key="8">
    <source>
        <dbReference type="Pfam" id="PF00999"/>
    </source>
</evidence>
<dbReference type="Pfam" id="PF00999">
    <property type="entry name" value="Na_H_Exchanger"/>
    <property type="match status" value="1"/>
</dbReference>
<organism evidence="10 11">
    <name type="scientific">Paremcibacter congregatus</name>
    <dbReference type="NCBI Taxonomy" id="2043170"/>
    <lineage>
        <taxon>Bacteria</taxon>
        <taxon>Pseudomonadati</taxon>
        <taxon>Pseudomonadota</taxon>
        <taxon>Alphaproteobacteria</taxon>
        <taxon>Emcibacterales</taxon>
        <taxon>Emcibacteraceae</taxon>
        <taxon>Paremcibacter</taxon>
    </lineage>
</organism>
<evidence type="ECO:0000256" key="5">
    <source>
        <dbReference type="ARBA" id="ARBA00022989"/>
    </source>
</evidence>
<feature type="transmembrane region" description="Helical" evidence="7">
    <location>
        <begin position="168"/>
        <end position="185"/>
    </location>
</feature>
<keyword evidence="6 7" id="KW-0472">Membrane</keyword>
<accession>A0A2G4YUB8</accession>
<dbReference type="Pfam" id="PF02254">
    <property type="entry name" value="TrkA_N"/>
    <property type="match status" value="1"/>
</dbReference>
<keyword evidence="5 7" id="KW-1133">Transmembrane helix</keyword>
<gene>
    <name evidence="10" type="ORF">CRD36_04485</name>
</gene>
<feature type="transmembrane region" description="Helical" evidence="7">
    <location>
        <begin position="250"/>
        <end position="267"/>
    </location>
</feature>
<evidence type="ECO:0000256" key="3">
    <source>
        <dbReference type="ARBA" id="ARBA00022448"/>
    </source>
</evidence>
<evidence type="ECO:0000256" key="7">
    <source>
        <dbReference type="SAM" id="Phobius"/>
    </source>
</evidence>
<dbReference type="Gene3D" id="3.40.50.720">
    <property type="entry name" value="NAD(P)-binding Rossmann-like Domain"/>
    <property type="match status" value="1"/>
</dbReference>
<dbReference type="InterPro" id="IPR006153">
    <property type="entry name" value="Cation/H_exchanger_TM"/>
</dbReference>
<keyword evidence="4 7" id="KW-0812">Transmembrane</keyword>
<comment type="subcellular location">
    <subcellularLocation>
        <location evidence="1">Membrane</location>
        <topology evidence="1">Multi-pass membrane protein</topology>
    </subcellularLocation>
</comment>
<dbReference type="Gene3D" id="1.20.1530.20">
    <property type="match status" value="1"/>
</dbReference>
<dbReference type="InterPro" id="IPR038770">
    <property type="entry name" value="Na+/solute_symporter_sf"/>
</dbReference>
<name>A0A2G4YUB8_9PROT</name>
<feature type="transmembrane region" description="Helical" evidence="7">
    <location>
        <begin position="333"/>
        <end position="354"/>
    </location>
</feature>
<dbReference type="FunCoup" id="A0A2G4YUB8">
    <property type="interactions" value="486"/>
</dbReference>
<sequence>MDYIWFSVAFTCGFLAKQVNLPPLVGYLAAGFGLHALGVTPEASLEVLSDLGVTLLLFTIGLKLNVKSLFKMEIWAGATGHMGAIVIITTLNCMIFGSLGLLHFSGLQWSAAALIGLAVSFSSTVCAIKILEERSEMRSRHGQIAIGILIIQDIAAVLFVTLTADKSPTIWALALLALPLLRPFLTQLLQRCGHGELLPLAGFFLAFSGGELFELVGLKAHLGALVIAVLLSGDSKATELSKSLMNFKDLFLIGFFLSIGFTALPTLDMISVALIMAIALPIKAIMFFLWLTRLKLRSRSAFLTALSLANYSEFGLIVCSAAVSASILQKEWLVIMALTVAFSFVFSSILNAYAHSLYSRWRDFLKNFERPQRLIEDRLSTPENANILVIGMGRVGTGAYDSLTDNLHKDVCGVETDRARVDRHCQEGRNVIAADAEDPDFWEQVNLEPVKLIMLAIPSPLDILEVVTQLNQMGYRGKTAATARYEDDKEDLIAAGIDVVFNFYQKAGTGFADETIHLLETGHESLESR</sequence>
<dbReference type="GO" id="GO:1902600">
    <property type="term" value="P:proton transmembrane transport"/>
    <property type="evidence" value="ECO:0007669"/>
    <property type="project" value="InterPro"/>
</dbReference>
<feature type="transmembrane region" description="Helical" evidence="7">
    <location>
        <begin position="273"/>
        <end position="291"/>
    </location>
</feature>
<proteinExistence type="inferred from homology"/>
<feature type="domain" description="RCK N-terminal" evidence="9">
    <location>
        <begin position="387"/>
        <end position="502"/>
    </location>
</feature>
<dbReference type="InterPro" id="IPR036291">
    <property type="entry name" value="NAD(P)-bd_dom_sf"/>
</dbReference>
<evidence type="ECO:0000256" key="4">
    <source>
        <dbReference type="ARBA" id="ARBA00022692"/>
    </source>
</evidence>
<dbReference type="GO" id="GO:0006813">
    <property type="term" value="P:potassium ion transport"/>
    <property type="evidence" value="ECO:0007669"/>
    <property type="project" value="InterPro"/>
</dbReference>
<dbReference type="Proteomes" id="UP000229730">
    <property type="component" value="Unassembled WGS sequence"/>
</dbReference>
<keyword evidence="11" id="KW-1185">Reference proteome</keyword>
<comment type="similarity">
    <text evidence="2">Belongs to the monovalent cation:proton antiporter 2 (CPA2) transporter (TC 2.A.37) family.</text>
</comment>
<evidence type="ECO:0000256" key="2">
    <source>
        <dbReference type="ARBA" id="ARBA00005551"/>
    </source>
</evidence>
<dbReference type="InterPro" id="IPR003148">
    <property type="entry name" value="RCK_N"/>
</dbReference>
<dbReference type="PANTHER" id="PTHR42751">
    <property type="entry name" value="SODIUM/HYDROGEN EXCHANGER FAMILY/TRKA DOMAIN PROTEIN"/>
    <property type="match status" value="1"/>
</dbReference>
<evidence type="ECO:0000313" key="11">
    <source>
        <dbReference type="Proteomes" id="UP000229730"/>
    </source>
</evidence>
<dbReference type="RefSeq" id="WP_099471523.1">
    <property type="nucleotide sequence ID" value="NZ_CP041025.1"/>
</dbReference>
<feature type="transmembrane region" description="Helical" evidence="7">
    <location>
        <begin position="43"/>
        <end position="62"/>
    </location>
</feature>
<dbReference type="AlphaFoldDB" id="A0A2G4YUB8"/>
<evidence type="ECO:0000256" key="1">
    <source>
        <dbReference type="ARBA" id="ARBA00004141"/>
    </source>
</evidence>